<keyword evidence="8" id="KW-0732">Signal</keyword>
<evidence type="ECO:0000256" key="2">
    <source>
        <dbReference type="ARBA" id="ARBA00010279"/>
    </source>
</evidence>
<dbReference type="EMBL" id="JASNQZ010000012">
    <property type="protein sequence ID" value="KAL0950329.1"/>
    <property type="molecule type" value="Genomic_DNA"/>
</dbReference>
<dbReference type="PANTHER" id="PTHR37016:SF3">
    <property type="entry name" value="NEUTRAL PROTEASE 2-RELATED"/>
    <property type="match status" value="1"/>
</dbReference>
<dbReference type="SMART" id="SM01351">
    <property type="entry name" value="Aspzincin_M35"/>
    <property type="match status" value="1"/>
</dbReference>
<dbReference type="Pfam" id="PF14521">
    <property type="entry name" value="Aspzincin_M35"/>
    <property type="match status" value="1"/>
</dbReference>
<dbReference type="PANTHER" id="PTHR37016">
    <property type="match status" value="1"/>
</dbReference>
<evidence type="ECO:0000256" key="4">
    <source>
        <dbReference type="ARBA" id="ARBA00022723"/>
    </source>
</evidence>
<dbReference type="InterPro" id="IPR050414">
    <property type="entry name" value="Fungal_M35_metalloproteases"/>
</dbReference>
<evidence type="ECO:0000313" key="10">
    <source>
        <dbReference type="EMBL" id="KAL0950329.1"/>
    </source>
</evidence>
<comment type="cofactor">
    <cofactor evidence="1">
        <name>Zn(2+)</name>
        <dbReference type="ChEBI" id="CHEBI:29105"/>
    </cofactor>
</comment>
<comment type="caution">
    <text evidence="10">The sequence shown here is derived from an EMBL/GenBank/DDBJ whole genome shotgun (WGS) entry which is preliminary data.</text>
</comment>
<keyword evidence="11" id="KW-1185">Reference proteome</keyword>
<evidence type="ECO:0000259" key="9">
    <source>
        <dbReference type="SMART" id="SM01351"/>
    </source>
</evidence>
<gene>
    <name evidence="10" type="ORF">HGRIS_010300</name>
</gene>
<sequence>MVAMNLAASVMLGLSALTMCVAHPTAATDITIFHRSAEKTATFPGCSDKQVAVLKKAIDVAVEYQAESWEYFRTRGLSPVHTDDLERFTTWFGKFSLQNYRIVRDRFKEMSAYPLASWTYKCTNEPDDCGGRIAQFFNIAGSRRDSKGEILICKGFWFPNSGSDARNGQTIIHEASHFNSVRGEGTNANLPETYGKGECLKLAEKHPEQAIHNADNYGFFAQYPDVPHLLSG</sequence>
<evidence type="ECO:0000256" key="6">
    <source>
        <dbReference type="ARBA" id="ARBA00022833"/>
    </source>
</evidence>
<keyword evidence="7" id="KW-0482">Metalloprotease</keyword>
<evidence type="ECO:0000256" key="3">
    <source>
        <dbReference type="ARBA" id="ARBA00022670"/>
    </source>
</evidence>
<evidence type="ECO:0000256" key="5">
    <source>
        <dbReference type="ARBA" id="ARBA00022801"/>
    </source>
</evidence>
<comment type="similarity">
    <text evidence="2">Belongs to the peptidase M35 family.</text>
</comment>
<keyword evidence="6" id="KW-0862">Zinc</keyword>
<keyword evidence="4" id="KW-0479">Metal-binding</keyword>
<keyword evidence="5" id="KW-0378">Hydrolase</keyword>
<organism evidence="10 11">
    <name type="scientific">Hohenbuehelia grisea</name>
    <dbReference type="NCBI Taxonomy" id="104357"/>
    <lineage>
        <taxon>Eukaryota</taxon>
        <taxon>Fungi</taxon>
        <taxon>Dikarya</taxon>
        <taxon>Basidiomycota</taxon>
        <taxon>Agaricomycotina</taxon>
        <taxon>Agaricomycetes</taxon>
        <taxon>Agaricomycetidae</taxon>
        <taxon>Agaricales</taxon>
        <taxon>Pleurotineae</taxon>
        <taxon>Pleurotaceae</taxon>
        <taxon>Hohenbuehelia</taxon>
    </lineage>
</organism>
<dbReference type="InterPro" id="IPR024079">
    <property type="entry name" value="MetalloPept_cat_dom_sf"/>
</dbReference>
<dbReference type="Gene3D" id="3.40.390.10">
    <property type="entry name" value="Collagenase (Catalytic Domain)"/>
    <property type="match status" value="1"/>
</dbReference>
<evidence type="ECO:0000313" key="11">
    <source>
        <dbReference type="Proteomes" id="UP001556367"/>
    </source>
</evidence>
<evidence type="ECO:0000256" key="7">
    <source>
        <dbReference type="ARBA" id="ARBA00023049"/>
    </source>
</evidence>
<feature type="chain" id="PRO_5046539930" description="Lysine-specific metallo-endopeptidase domain-containing protein" evidence="8">
    <location>
        <begin position="28"/>
        <end position="232"/>
    </location>
</feature>
<keyword evidence="3" id="KW-0645">Protease</keyword>
<feature type="signal peptide" evidence="8">
    <location>
        <begin position="1"/>
        <end position="27"/>
    </location>
</feature>
<dbReference type="SUPFAM" id="SSF55486">
    <property type="entry name" value="Metalloproteases ('zincins'), catalytic domain"/>
    <property type="match status" value="1"/>
</dbReference>
<accession>A0ABR3J3V8</accession>
<reference evidence="11" key="1">
    <citation type="submission" date="2024-06" db="EMBL/GenBank/DDBJ databases">
        <title>Multi-omics analyses provide insights into the biosynthesis of the anticancer antibiotic pleurotin in Hohenbuehelia grisea.</title>
        <authorList>
            <person name="Weaver J.A."/>
            <person name="Alberti F."/>
        </authorList>
    </citation>
    <scope>NUCLEOTIDE SEQUENCE [LARGE SCALE GENOMIC DNA]</scope>
    <source>
        <strain evidence="11">T-177</strain>
    </source>
</reference>
<dbReference type="InterPro" id="IPR029463">
    <property type="entry name" value="Lys_MEP"/>
</dbReference>
<evidence type="ECO:0000256" key="1">
    <source>
        <dbReference type="ARBA" id="ARBA00001947"/>
    </source>
</evidence>
<protein>
    <recommendedName>
        <fullName evidence="9">Lysine-specific metallo-endopeptidase domain-containing protein</fullName>
    </recommendedName>
</protein>
<feature type="domain" description="Lysine-specific metallo-endopeptidase" evidence="9">
    <location>
        <begin position="83"/>
        <end position="222"/>
    </location>
</feature>
<proteinExistence type="inferred from homology"/>
<dbReference type="Proteomes" id="UP001556367">
    <property type="component" value="Unassembled WGS sequence"/>
</dbReference>
<name>A0ABR3J3V8_9AGAR</name>
<evidence type="ECO:0000256" key="8">
    <source>
        <dbReference type="SAM" id="SignalP"/>
    </source>
</evidence>